<sequence length="52" mass="5737">MNVIFQKSQKVITPNGEGIVEDILGERVTVKLESGEIKTYNADELEDDADQG</sequence>
<gene>
    <name evidence="1" type="ORF">J2W55_003042</name>
</gene>
<dbReference type="EMBL" id="JAVDUU010000003">
    <property type="protein sequence ID" value="MDR6943189.1"/>
    <property type="molecule type" value="Genomic_DNA"/>
</dbReference>
<comment type="caution">
    <text evidence="1">The sequence shown here is derived from an EMBL/GenBank/DDBJ whole genome shotgun (WGS) entry which is preliminary data.</text>
</comment>
<protein>
    <submittedName>
        <fullName evidence="1">DUF4097 and DUF4098 domain-containing protein YvlB</fullName>
    </submittedName>
</protein>
<proteinExistence type="predicted"/>
<reference evidence="1 2" key="1">
    <citation type="submission" date="2023-07" db="EMBL/GenBank/DDBJ databases">
        <title>Sorghum-associated microbial communities from plants grown in Nebraska, USA.</title>
        <authorList>
            <person name="Schachtman D."/>
        </authorList>
    </citation>
    <scope>NUCLEOTIDE SEQUENCE [LARGE SCALE GENOMIC DNA]</scope>
    <source>
        <strain evidence="1 2">3262</strain>
    </source>
</reference>
<dbReference type="RefSeq" id="WP_310097019.1">
    <property type="nucleotide sequence ID" value="NZ_JAVDUU010000003.1"/>
</dbReference>
<organism evidence="1 2">
    <name type="scientific">Mucilaginibacter pocheonensis</name>
    <dbReference type="NCBI Taxonomy" id="398050"/>
    <lineage>
        <taxon>Bacteria</taxon>
        <taxon>Pseudomonadati</taxon>
        <taxon>Bacteroidota</taxon>
        <taxon>Sphingobacteriia</taxon>
        <taxon>Sphingobacteriales</taxon>
        <taxon>Sphingobacteriaceae</taxon>
        <taxon>Mucilaginibacter</taxon>
    </lineage>
</organism>
<dbReference type="Proteomes" id="UP001247620">
    <property type="component" value="Unassembled WGS sequence"/>
</dbReference>
<accession>A0ABU1TD17</accession>
<evidence type="ECO:0000313" key="1">
    <source>
        <dbReference type="EMBL" id="MDR6943189.1"/>
    </source>
</evidence>
<name>A0ABU1TD17_9SPHI</name>
<keyword evidence="2" id="KW-1185">Reference proteome</keyword>
<evidence type="ECO:0000313" key="2">
    <source>
        <dbReference type="Proteomes" id="UP001247620"/>
    </source>
</evidence>